<name>A0A7T6XJ69_PENDI</name>
<evidence type="ECO:0000313" key="1">
    <source>
        <dbReference type="EMBL" id="QQK42114.1"/>
    </source>
</evidence>
<dbReference type="AlphaFoldDB" id="A0A7T6XJ69"/>
<proteinExistence type="predicted"/>
<reference evidence="1 2" key="1">
    <citation type="submission" date="2020-08" db="EMBL/GenBank/DDBJ databases">
        <title>The completed genome sequence of the pathogenic ascomycete fungus Penicillium digitatum.</title>
        <authorList>
            <person name="Wang M."/>
        </authorList>
    </citation>
    <scope>NUCLEOTIDE SEQUENCE [LARGE SCALE GENOMIC DNA]</scope>
    <source>
        <strain evidence="1 2">PdW03</strain>
    </source>
</reference>
<organism evidence="1 2">
    <name type="scientific">Penicillium digitatum</name>
    <name type="common">Green mold</name>
    <dbReference type="NCBI Taxonomy" id="36651"/>
    <lineage>
        <taxon>Eukaryota</taxon>
        <taxon>Fungi</taxon>
        <taxon>Dikarya</taxon>
        <taxon>Ascomycota</taxon>
        <taxon>Pezizomycotina</taxon>
        <taxon>Eurotiomycetes</taxon>
        <taxon>Eurotiomycetidae</taxon>
        <taxon>Eurotiales</taxon>
        <taxon>Aspergillaceae</taxon>
        <taxon>Penicillium</taxon>
    </lineage>
</organism>
<dbReference type="GeneID" id="90952666"/>
<dbReference type="Proteomes" id="UP000595662">
    <property type="component" value="Chromosome 1"/>
</dbReference>
<accession>A0A7T6XJ69</accession>
<dbReference type="EMBL" id="CP060774">
    <property type="protein sequence ID" value="QQK42114.1"/>
    <property type="molecule type" value="Genomic_DNA"/>
</dbReference>
<sequence>MLMCSATCPAHFRSNIFRSTFRPLSSFPCSRSARSARLLHHVTTDFITHDARGDLVTRKVPVIVGDPGETYILIEQEVGSALRAASPFISASAASAEYRCKLTFFHDSQHFGFGSTSYPRLNAPSQIPRQTELNTSPATLFIGGKMHHLVLDGTPDAIFAENANATGRNLASVLDQLKDM</sequence>
<protein>
    <submittedName>
        <fullName evidence="1">DOC family</fullName>
    </submittedName>
</protein>
<dbReference type="RefSeq" id="XP_065956295.1">
    <property type="nucleotide sequence ID" value="XM_066100895.1"/>
</dbReference>
<gene>
    <name evidence="1" type="ORF">Pdw03_4968</name>
</gene>
<evidence type="ECO:0000313" key="2">
    <source>
        <dbReference type="Proteomes" id="UP000595662"/>
    </source>
</evidence>